<organism evidence="6 7">
    <name type="scientific">Candidatus Amulumruptor caecigallinarius</name>
    <dbReference type="NCBI Taxonomy" id="2109911"/>
    <lineage>
        <taxon>Bacteria</taxon>
        <taxon>Pseudomonadati</taxon>
        <taxon>Bacteroidota</taxon>
        <taxon>Bacteroidia</taxon>
        <taxon>Bacteroidales</taxon>
        <taxon>Muribaculaceae</taxon>
        <taxon>Candidatus Amulumruptor</taxon>
    </lineage>
</organism>
<dbReference type="Proteomes" id="UP000711407">
    <property type="component" value="Unassembled WGS sequence"/>
</dbReference>
<dbReference type="InterPro" id="IPR007267">
    <property type="entry name" value="GtrA_DPMS_TM"/>
</dbReference>
<evidence type="ECO:0000256" key="3">
    <source>
        <dbReference type="ARBA" id="ARBA00022692"/>
    </source>
</evidence>
<comment type="subcellular location">
    <subcellularLocation>
        <location evidence="1">Membrane</location>
        <topology evidence="1">Multi-pass membrane protein</topology>
    </subcellularLocation>
</comment>
<evidence type="ECO:0000256" key="4">
    <source>
        <dbReference type="ARBA" id="ARBA00022989"/>
    </source>
</evidence>
<keyword evidence="3" id="KW-0812">Transmembrane</keyword>
<gene>
    <name evidence="6" type="ORF">K8V47_05385</name>
</gene>
<evidence type="ECO:0000256" key="5">
    <source>
        <dbReference type="ARBA" id="ARBA00023136"/>
    </source>
</evidence>
<dbReference type="EMBL" id="DYXT01000028">
    <property type="protein sequence ID" value="HJE39173.1"/>
    <property type="molecule type" value="Genomic_DNA"/>
</dbReference>
<accession>A0A4Q0U8Q9</accession>
<keyword evidence="4" id="KW-1133">Transmembrane helix</keyword>
<reference evidence="6" key="2">
    <citation type="submission" date="2021-09" db="EMBL/GenBank/DDBJ databases">
        <authorList>
            <person name="Gilroy R."/>
        </authorList>
    </citation>
    <scope>NUCLEOTIDE SEQUENCE</scope>
    <source>
        <strain evidence="6">4100</strain>
    </source>
</reference>
<name>A0A4Q0U8Q9_9BACT</name>
<protein>
    <submittedName>
        <fullName evidence="6">GtrA family protein</fullName>
    </submittedName>
</protein>
<dbReference type="GO" id="GO:0000271">
    <property type="term" value="P:polysaccharide biosynthetic process"/>
    <property type="evidence" value="ECO:0007669"/>
    <property type="project" value="InterPro"/>
</dbReference>
<comment type="similarity">
    <text evidence="2">Belongs to the GtrA family.</text>
</comment>
<proteinExistence type="inferred from homology"/>
<keyword evidence="5" id="KW-0472">Membrane</keyword>
<reference evidence="6" key="1">
    <citation type="journal article" date="2021" name="PeerJ">
        <title>Extensive microbial diversity within the chicken gut microbiome revealed by metagenomics and culture.</title>
        <authorList>
            <person name="Gilroy R."/>
            <person name="Ravi A."/>
            <person name="Getino M."/>
            <person name="Pursley I."/>
            <person name="Horton D.L."/>
            <person name="Alikhan N.F."/>
            <person name="Baker D."/>
            <person name="Gharbi K."/>
            <person name="Hall N."/>
            <person name="Watson M."/>
            <person name="Adriaenssens E.M."/>
            <person name="Foster-Nyarko E."/>
            <person name="Jarju S."/>
            <person name="Secka A."/>
            <person name="Antonio M."/>
            <person name="Oren A."/>
            <person name="Chaudhuri R.R."/>
            <person name="La Ragione R."/>
            <person name="Hildebrand F."/>
            <person name="Pallen M.J."/>
        </authorList>
    </citation>
    <scope>NUCLEOTIDE SEQUENCE</scope>
    <source>
        <strain evidence="6">4100</strain>
    </source>
</reference>
<dbReference type="GO" id="GO:0005886">
    <property type="term" value="C:plasma membrane"/>
    <property type="evidence" value="ECO:0007669"/>
    <property type="project" value="TreeGrafter"/>
</dbReference>
<dbReference type="PANTHER" id="PTHR38459:SF1">
    <property type="entry name" value="PROPHAGE BACTOPRENOL-LINKED GLUCOSE TRANSLOCASE HOMOLOG"/>
    <property type="match status" value="1"/>
</dbReference>
<dbReference type="Pfam" id="PF04138">
    <property type="entry name" value="GtrA_DPMS_TM"/>
    <property type="match status" value="1"/>
</dbReference>
<dbReference type="AlphaFoldDB" id="A0A4Q0U8Q9"/>
<sequence>MKQVNRKDLMQFVKYLVVGVINTLVTLILIYVCKSIIGVNLWVSNFIGYVGGVINSFLWNKLWVFHSRSHGWQVECVKFIVGFALCYGLQFAATWLLTNYVIYDDFLVSAFGFAVSGYGVATVIGMMVYTIANFIYNRLVTFRQISM</sequence>
<evidence type="ECO:0000313" key="6">
    <source>
        <dbReference type="EMBL" id="HJE39173.1"/>
    </source>
</evidence>
<evidence type="ECO:0000256" key="1">
    <source>
        <dbReference type="ARBA" id="ARBA00004141"/>
    </source>
</evidence>
<evidence type="ECO:0000313" key="7">
    <source>
        <dbReference type="Proteomes" id="UP000711407"/>
    </source>
</evidence>
<evidence type="ECO:0000256" key="2">
    <source>
        <dbReference type="ARBA" id="ARBA00009399"/>
    </source>
</evidence>
<dbReference type="InterPro" id="IPR051401">
    <property type="entry name" value="GtrA_CellWall_Glycosyl"/>
</dbReference>
<comment type="caution">
    <text evidence="6">The sequence shown here is derived from an EMBL/GenBank/DDBJ whole genome shotgun (WGS) entry which is preliminary data.</text>
</comment>
<dbReference type="PANTHER" id="PTHR38459">
    <property type="entry name" value="PROPHAGE BACTOPRENOL-LINKED GLUCOSE TRANSLOCASE HOMOLOG"/>
    <property type="match status" value="1"/>
</dbReference>